<name>A0AC61PKK5_9FIRM</name>
<comment type="caution">
    <text evidence="1">The sequence shown here is derived from an EMBL/GenBank/DDBJ whole genome shotgun (WGS) entry which is preliminary data.</text>
</comment>
<dbReference type="Proteomes" id="UP000192328">
    <property type="component" value="Unassembled WGS sequence"/>
</dbReference>
<proteinExistence type="predicted"/>
<dbReference type="EMBL" id="FWXZ01000002">
    <property type="protein sequence ID" value="SMC54171.1"/>
    <property type="molecule type" value="Genomic_DNA"/>
</dbReference>
<evidence type="ECO:0000313" key="2">
    <source>
        <dbReference type="Proteomes" id="UP000192328"/>
    </source>
</evidence>
<sequence>MLFKKKRIRRLKEAYGKKPDGEYYDGDMTWIRSYYDDCRKQGRDPFYVDDTTWNDLNMDAVYKRINACQSTAGEQCLYYMLRRPMDRETFRKQTQLTEMMEQDPEKRLKLQLILSRMGVYRPVYLGNILTPQKSDRLWLALYWAMFLFLPVSIICFIAFGNAFLWMPLLSISINSYVHLRREKKCEMGIRLANYCVLLVKTLDRMKKLKDDGIDRYLEEAYTQMKPLRFMLRGGGIVTDPGLKSDLDYILSMLLLDLIYYERIRTKLAKFHENFKVIHEGVGGIDAAISTASCKASLETACVPEIDYEAEKPYLHAAKVVHLMLTGAVPNDAVLDKSLLITGSNASGKSTYLRAVILSALMAETIGICPCESYRGSPFRIYTSMALSDDLLAGESYFMAEIRSLKRILDDRGENGFVLCAVDEVLRGTNTVERVAASAQVLEALEERGTLCLIATHDVELCDMAGDGYEKAHFEERISDTDVVFDYRIKPGPATTRNAIHLLKLMGFDEEIVQAAHARADRYVETGKWTN</sequence>
<reference evidence="1" key="1">
    <citation type="submission" date="2017-04" db="EMBL/GenBank/DDBJ databases">
        <authorList>
            <person name="Varghese N."/>
            <person name="Submissions S."/>
        </authorList>
    </citation>
    <scope>NUCLEOTIDE SEQUENCE</scope>
    <source>
        <strain evidence="1">WTE2008</strain>
    </source>
</reference>
<organism evidence="1 2">
    <name type="scientific">Aristaeella lactis</name>
    <dbReference type="NCBI Taxonomy" id="3046383"/>
    <lineage>
        <taxon>Bacteria</taxon>
        <taxon>Bacillati</taxon>
        <taxon>Bacillota</taxon>
        <taxon>Clostridia</taxon>
        <taxon>Eubacteriales</taxon>
        <taxon>Aristaeellaceae</taxon>
        <taxon>Aristaeella</taxon>
    </lineage>
</organism>
<keyword evidence="2" id="KW-1185">Reference proteome</keyword>
<gene>
    <name evidence="1" type="ORF">SAMN06297397_1342</name>
</gene>
<accession>A0AC61PKK5</accession>
<protein>
    <submittedName>
        <fullName evidence="1">MutS domain V</fullName>
    </submittedName>
</protein>
<evidence type="ECO:0000313" key="1">
    <source>
        <dbReference type="EMBL" id="SMC54171.1"/>
    </source>
</evidence>